<dbReference type="Proteomes" id="UP000302808">
    <property type="component" value="Segment"/>
</dbReference>
<name>A0A4P8MYT8_9CAUD</name>
<reference evidence="2 3" key="1">
    <citation type="submission" date="2019-03" db="EMBL/GenBank/DDBJ databases">
        <title>Genomic and seasonal variations among aquatic phages infecting the Baltic Sea Gammaproteobacteria Rheinheimera sp. bal341.</title>
        <authorList>
            <person name="Nilsson E."/>
            <person name="Li K."/>
            <person name="Fridlund J."/>
            <person name="Sulcius S."/>
            <person name="Bunse C."/>
            <person name="Karlsson C.M.G."/>
            <person name="Lindh M."/>
            <person name="Lundin D."/>
            <person name="Pinhassi J."/>
            <person name="Holmfeldt K."/>
        </authorList>
    </citation>
    <scope>NUCLEOTIDE SEQUENCE [LARGE SCALE GENOMIC DNA]</scope>
</reference>
<evidence type="ECO:0000313" key="3">
    <source>
        <dbReference type="Proteomes" id="UP000302808"/>
    </source>
</evidence>
<organism evidence="2 3">
    <name type="scientific">Rheinheimera phage vB_RspM_Barba3A</name>
    <dbReference type="NCBI Taxonomy" id="2565687"/>
    <lineage>
        <taxon>Viruses</taxon>
        <taxon>Duplodnaviria</taxon>
        <taxon>Heunggongvirae</taxon>
        <taxon>Uroviricota</taxon>
        <taxon>Caudoviricetes</taxon>
        <taxon>Barbavirus</taxon>
        <taxon>Barbavirus barba18A</taxon>
    </lineage>
</organism>
<accession>A0A4P8MYT8</accession>
<evidence type="ECO:0000256" key="1">
    <source>
        <dbReference type="SAM" id="Phobius"/>
    </source>
</evidence>
<feature type="transmembrane region" description="Helical" evidence="1">
    <location>
        <begin position="5"/>
        <end position="25"/>
    </location>
</feature>
<keyword evidence="1" id="KW-0812">Transmembrane</keyword>
<keyword evidence="1" id="KW-0472">Membrane</keyword>
<gene>
    <name evidence="2" type="ORF">Barba3A_gp030</name>
</gene>
<feature type="transmembrane region" description="Helical" evidence="1">
    <location>
        <begin position="31"/>
        <end position="49"/>
    </location>
</feature>
<sequence>MLRHIINTLLIILTVIAWIGMVGSIATNQHIYGLIGVIACFLGLGLLYYKDWRHWDQEEDDE</sequence>
<dbReference type="EMBL" id="MK719705">
    <property type="protein sequence ID" value="QCQ58424.1"/>
    <property type="molecule type" value="Genomic_DNA"/>
</dbReference>
<protein>
    <submittedName>
        <fullName evidence="2">Uncharacterized protein</fullName>
    </submittedName>
</protein>
<keyword evidence="1" id="KW-1133">Transmembrane helix</keyword>
<proteinExistence type="predicted"/>
<evidence type="ECO:0000313" key="2">
    <source>
        <dbReference type="EMBL" id="QCQ58424.1"/>
    </source>
</evidence>